<evidence type="ECO:0000313" key="4">
    <source>
        <dbReference type="EMBL" id="QDT16842.1"/>
    </source>
</evidence>
<keyword evidence="2" id="KW-1133">Transmembrane helix</keyword>
<proteinExistence type="predicted"/>
<sequence>MSSPPPPDDAAVPPVPGGGPSVGSVTITDGTPEADDGRFYFPAWVNMAVLPGLAVAGLLGAYVAGMVFYGASPETLLTGYKPTQPVPFSHALHAGQMKLDCRYCHTGVFKGAHSNVPSTSVCANCHNGTQVDGVTLKVAVHTNSPRLQPVRESIATGSAVAWERVHDLPDYAYFNHSAHVNRGVSCVSCHGRIDRMEVVEQVMPLSMGWCIECHRNPQDALRPPELVTNLAWDWDQEGLKSYRTLFASLYDMPVEEADYESPEAVQAFRAKWVDAWQDARDVHPSTDCATCHR</sequence>
<dbReference type="AlphaFoldDB" id="A0A517PBV4"/>
<organism evidence="4 5">
    <name type="scientific">Alienimonas californiensis</name>
    <dbReference type="NCBI Taxonomy" id="2527989"/>
    <lineage>
        <taxon>Bacteria</taxon>
        <taxon>Pseudomonadati</taxon>
        <taxon>Planctomycetota</taxon>
        <taxon>Planctomycetia</taxon>
        <taxon>Planctomycetales</taxon>
        <taxon>Planctomycetaceae</taxon>
        <taxon>Alienimonas</taxon>
    </lineage>
</organism>
<dbReference type="PANTHER" id="PTHR39425">
    <property type="entry name" value="LIPOPROTEIN CYTOCHROME C"/>
    <property type="match status" value="1"/>
</dbReference>
<feature type="domain" description="Cytochrome c7-like" evidence="3">
    <location>
        <begin position="87"/>
        <end position="133"/>
    </location>
</feature>
<protein>
    <submittedName>
        <fullName evidence="4">Class III cytochrome C family protein</fullName>
    </submittedName>
</protein>
<dbReference type="Gene3D" id="3.90.10.10">
    <property type="entry name" value="Cytochrome C3"/>
    <property type="match status" value="2"/>
</dbReference>
<reference evidence="4 5" key="1">
    <citation type="submission" date="2019-02" db="EMBL/GenBank/DDBJ databases">
        <title>Deep-cultivation of Planctomycetes and their phenomic and genomic characterization uncovers novel biology.</title>
        <authorList>
            <person name="Wiegand S."/>
            <person name="Jogler M."/>
            <person name="Boedeker C."/>
            <person name="Pinto D."/>
            <person name="Vollmers J."/>
            <person name="Rivas-Marin E."/>
            <person name="Kohn T."/>
            <person name="Peeters S.H."/>
            <person name="Heuer A."/>
            <person name="Rast P."/>
            <person name="Oberbeckmann S."/>
            <person name="Bunk B."/>
            <person name="Jeske O."/>
            <person name="Meyerdierks A."/>
            <person name="Storesund J.E."/>
            <person name="Kallscheuer N."/>
            <person name="Luecker S."/>
            <person name="Lage O.M."/>
            <person name="Pohl T."/>
            <person name="Merkel B.J."/>
            <person name="Hornburger P."/>
            <person name="Mueller R.-W."/>
            <person name="Bruemmer F."/>
            <person name="Labrenz M."/>
            <person name="Spormann A.M."/>
            <person name="Op den Camp H."/>
            <person name="Overmann J."/>
            <person name="Amann R."/>
            <person name="Jetten M.S.M."/>
            <person name="Mascher T."/>
            <person name="Medema M.H."/>
            <person name="Devos D.P."/>
            <person name="Kaster A.-K."/>
            <person name="Ovreas L."/>
            <person name="Rohde M."/>
            <person name="Galperin M.Y."/>
            <person name="Jogler C."/>
        </authorList>
    </citation>
    <scope>NUCLEOTIDE SEQUENCE [LARGE SCALE GENOMIC DNA]</scope>
    <source>
        <strain evidence="4 5">CA12</strain>
    </source>
</reference>
<evidence type="ECO:0000256" key="2">
    <source>
        <dbReference type="SAM" id="Phobius"/>
    </source>
</evidence>
<keyword evidence="5" id="KW-1185">Reference proteome</keyword>
<keyword evidence="2" id="KW-0472">Membrane</keyword>
<feature type="transmembrane region" description="Helical" evidence="2">
    <location>
        <begin position="48"/>
        <end position="71"/>
    </location>
</feature>
<dbReference type="CDD" id="cd08168">
    <property type="entry name" value="Cytochrom_C3"/>
    <property type="match status" value="1"/>
</dbReference>
<dbReference type="InterPro" id="IPR036280">
    <property type="entry name" value="Multihaem_cyt_sf"/>
</dbReference>
<dbReference type="Proteomes" id="UP000318741">
    <property type="component" value="Chromosome"/>
</dbReference>
<dbReference type="EMBL" id="CP036265">
    <property type="protein sequence ID" value="QDT16842.1"/>
    <property type="molecule type" value="Genomic_DNA"/>
</dbReference>
<evidence type="ECO:0000259" key="3">
    <source>
        <dbReference type="Pfam" id="PF14522"/>
    </source>
</evidence>
<evidence type="ECO:0000313" key="5">
    <source>
        <dbReference type="Proteomes" id="UP000318741"/>
    </source>
</evidence>
<gene>
    <name evidence="4" type="ORF">CA12_29500</name>
</gene>
<keyword evidence="2" id="KW-0812">Transmembrane</keyword>
<dbReference type="Pfam" id="PF14522">
    <property type="entry name" value="Cytochrome_C7"/>
    <property type="match status" value="1"/>
</dbReference>
<name>A0A517PBV4_9PLAN</name>
<accession>A0A517PBV4</accession>
<evidence type="ECO:0000256" key="1">
    <source>
        <dbReference type="SAM" id="MobiDB-lite"/>
    </source>
</evidence>
<feature type="region of interest" description="Disordered" evidence="1">
    <location>
        <begin position="1"/>
        <end position="29"/>
    </location>
</feature>
<feature type="compositionally biased region" description="Pro residues" evidence="1">
    <location>
        <begin position="1"/>
        <end position="17"/>
    </location>
</feature>
<dbReference type="KEGG" id="acaf:CA12_29500"/>
<dbReference type="SUPFAM" id="SSF48695">
    <property type="entry name" value="Multiheme cytochromes"/>
    <property type="match status" value="1"/>
</dbReference>
<dbReference type="InterPro" id="IPR029467">
    <property type="entry name" value="Cyt_c7-like"/>
</dbReference>
<dbReference type="PANTHER" id="PTHR39425:SF1">
    <property type="entry name" value="CYTOCHROME C7-LIKE DOMAIN-CONTAINING PROTEIN"/>
    <property type="match status" value="1"/>
</dbReference>